<gene>
    <name evidence="1" type="ORF">CYLTODRAFT_334989</name>
</gene>
<feature type="non-terminal residue" evidence="1">
    <location>
        <position position="1"/>
    </location>
</feature>
<protein>
    <submittedName>
        <fullName evidence="1">Uncharacterized protein</fullName>
    </submittedName>
</protein>
<dbReference type="EMBL" id="KN880442">
    <property type="protein sequence ID" value="KIY72638.1"/>
    <property type="molecule type" value="Genomic_DNA"/>
</dbReference>
<dbReference type="Proteomes" id="UP000054007">
    <property type="component" value="Unassembled WGS sequence"/>
</dbReference>
<name>A0A0D7BPZ8_9AGAR</name>
<dbReference type="AlphaFoldDB" id="A0A0D7BPZ8"/>
<organism evidence="1 2">
    <name type="scientific">Cylindrobasidium torrendii FP15055 ss-10</name>
    <dbReference type="NCBI Taxonomy" id="1314674"/>
    <lineage>
        <taxon>Eukaryota</taxon>
        <taxon>Fungi</taxon>
        <taxon>Dikarya</taxon>
        <taxon>Basidiomycota</taxon>
        <taxon>Agaricomycotina</taxon>
        <taxon>Agaricomycetes</taxon>
        <taxon>Agaricomycetidae</taxon>
        <taxon>Agaricales</taxon>
        <taxon>Marasmiineae</taxon>
        <taxon>Physalacriaceae</taxon>
        <taxon>Cylindrobasidium</taxon>
    </lineage>
</organism>
<proteinExistence type="predicted"/>
<evidence type="ECO:0000313" key="1">
    <source>
        <dbReference type="EMBL" id="KIY72638.1"/>
    </source>
</evidence>
<accession>A0A0D7BPZ8</accession>
<evidence type="ECO:0000313" key="2">
    <source>
        <dbReference type="Proteomes" id="UP000054007"/>
    </source>
</evidence>
<dbReference type="STRING" id="1314674.A0A0D7BPZ8"/>
<sequence>LICADSSSTLTLDGLPFHRPEGIYATIARIPQLPLFREVLIATFKSGHEGWKRFIAYDDPIWFCLTLAQKAKAHMLPTNNANEGAAGTLKRAKQRAPNAKMSFIRSKTMYTRNKTKRWLTHHSTNLSAQLFAHARSTVRRKAKLGLDRAQ</sequence>
<keyword evidence="2" id="KW-1185">Reference proteome</keyword>
<feature type="non-terminal residue" evidence="1">
    <location>
        <position position="150"/>
    </location>
</feature>
<dbReference type="OrthoDB" id="3013323at2759"/>
<reference evidence="1 2" key="1">
    <citation type="journal article" date="2015" name="Fungal Genet. Biol.">
        <title>Evolution of novel wood decay mechanisms in Agaricales revealed by the genome sequences of Fistulina hepatica and Cylindrobasidium torrendii.</title>
        <authorList>
            <person name="Floudas D."/>
            <person name="Held B.W."/>
            <person name="Riley R."/>
            <person name="Nagy L.G."/>
            <person name="Koehler G."/>
            <person name="Ransdell A.S."/>
            <person name="Younus H."/>
            <person name="Chow J."/>
            <person name="Chiniquy J."/>
            <person name="Lipzen A."/>
            <person name="Tritt A."/>
            <person name="Sun H."/>
            <person name="Haridas S."/>
            <person name="LaButti K."/>
            <person name="Ohm R.A."/>
            <person name="Kues U."/>
            <person name="Blanchette R.A."/>
            <person name="Grigoriev I.V."/>
            <person name="Minto R.E."/>
            <person name="Hibbett D.S."/>
        </authorList>
    </citation>
    <scope>NUCLEOTIDE SEQUENCE [LARGE SCALE GENOMIC DNA]</scope>
    <source>
        <strain evidence="1 2">FP15055 ss-10</strain>
    </source>
</reference>